<dbReference type="Pfam" id="PF08281">
    <property type="entry name" value="Sigma70_r4_2"/>
    <property type="match status" value="1"/>
</dbReference>
<reference evidence="8 9" key="1">
    <citation type="journal article" date="2007" name="Genome Res.">
        <title>Genome characteristics of facultatively symbiotic Frankia sp. strains reflect host range and host plant biogeography.</title>
        <authorList>
            <person name="Normand P."/>
            <person name="Lapierre P."/>
            <person name="Tisa L.S."/>
            <person name="Gogarten J.P."/>
            <person name="Alloisio N."/>
            <person name="Bagnarol E."/>
            <person name="Bassi C.A."/>
            <person name="Berry A.M."/>
            <person name="Bickhart D.M."/>
            <person name="Choisne N."/>
            <person name="Couloux A."/>
            <person name="Cournoyer B."/>
            <person name="Cruveiller S."/>
            <person name="Daubin V."/>
            <person name="Demange N."/>
            <person name="Francino M.P."/>
            <person name="Goltsman E."/>
            <person name="Huang Y."/>
            <person name="Kopp O.R."/>
            <person name="Labarre L."/>
            <person name="Lapidus A."/>
            <person name="Lavire C."/>
            <person name="Marechal J."/>
            <person name="Martinez M."/>
            <person name="Mastronunzio J.E."/>
            <person name="Mullin B.C."/>
            <person name="Niemann J."/>
            <person name="Pujic P."/>
            <person name="Rawnsley T."/>
            <person name="Rouy Z."/>
            <person name="Schenowitz C."/>
            <person name="Sellstedt A."/>
            <person name="Tavares F."/>
            <person name="Tomkins J.P."/>
            <person name="Vallenet D."/>
            <person name="Valverde C."/>
            <person name="Wall L.G."/>
            <person name="Wang Y."/>
            <person name="Medigue C."/>
            <person name="Benson D.R."/>
        </authorList>
    </citation>
    <scope>NUCLEOTIDE SEQUENCE [LARGE SCALE GENOMIC DNA]</scope>
    <source>
        <strain evidence="9">DSM 45986 / CECT 9034 / ACN14a</strain>
    </source>
</reference>
<protein>
    <submittedName>
        <fullName evidence="8">RNA polymerase ECF-subfamily sigma factor</fullName>
    </submittedName>
</protein>
<dbReference type="InterPro" id="IPR013249">
    <property type="entry name" value="RNA_pol_sigma70_r4_t2"/>
</dbReference>
<dbReference type="KEGG" id="fal:FRAAL1328"/>
<dbReference type="PANTHER" id="PTHR43133">
    <property type="entry name" value="RNA POLYMERASE ECF-TYPE SIGMA FACTO"/>
    <property type="match status" value="1"/>
</dbReference>
<organism evidence="8 9">
    <name type="scientific">Frankia alni (strain DSM 45986 / CECT 9034 / ACN14a)</name>
    <dbReference type="NCBI Taxonomy" id="326424"/>
    <lineage>
        <taxon>Bacteria</taxon>
        <taxon>Bacillati</taxon>
        <taxon>Actinomycetota</taxon>
        <taxon>Actinomycetes</taxon>
        <taxon>Frankiales</taxon>
        <taxon>Frankiaceae</taxon>
        <taxon>Frankia</taxon>
    </lineage>
</organism>
<evidence type="ECO:0000259" key="7">
    <source>
        <dbReference type="Pfam" id="PF08281"/>
    </source>
</evidence>
<dbReference type="InterPro" id="IPR007627">
    <property type="entry name" value="RNA_pol_sigma70_r2"/>
</dbReference>
<evidence type="ECO:0000256" key="4">
    <source>
        <dbReference type="ARBA" id="ARBA00023125"/>
    </source>
</evidence>
<evidence type="ECO:0000313" key="9">
    <source>
        <dbReference type="Proteomes" id="UP000000657"/>
    </source>
</evidence>
<name>Q0RR35_FRAAA</name>
<dbReference type="NCBIfam" id="TIGR02937">
    <property type="entry name" value="sigma70-ECF"/>
    <property type="match status" value="1"/>
</dbReference>
<dbReference type="InterPro" id="IPR039425">
    <property type="entry name" value="RNA_pol_sigma-70-like"/>
</dbReference>
<dbReference type="Gene3D" id="1.10.10.10">
    <property type="entry name" value="Winged helix-like DNA-binding domain superfamily/Winged helix DNA-binding domain"/>
    <property type="match status" value="1"/>
</dbReference>
<keyword evidence="2" id="KW-0805">Transcription regulation</keyword>
<dbReference type="GO" id="GO:0006352">
    <property type="term" value="P:DNA-templated transcription initiation"/>
    <property type="evidence" value="ECO:0007669"/>
    <property type="project" value="InterPro"/>
</dbReference>
<evidence type="ECO:0000256" key="3">
    <source>
        <dbReference type="ARBA" id="ARBA00023082"/>
    </source>
</evidence>
<dbReference type="GO" id="GO:0003677">
    <property type="term" value="F:DNA binding"/>
    <property type="evidence" value="ECO:0007669"/>
    <property type="project" value="UniProtKB-KW"/>
</dbReference>
<comment type="similarity">
    <text evidence="1">Belongs to the sigma-70 factor family. ECF subfamily.</text>
</comment>
<dbReference type="PANTHER" id="PTHR43133:SF50">
    <property type="entry name" value="ECF RNA POLYMERASE SIGMA FACTOR SIGM"/>
    <property type="match status" value="1"/>
</dbReference>
<dbReference type="HOGENOM" id="CLU_047691_15_4_11"/>
<dbReference type="Proteomes" id="UP000000657">
    <property type="component" value="Chromosome"/>
</dbReference>
<gene>
    <name evidence="8" type="ordered locus">FRAAL1328</name>
</gene>
<dbReference type="SUPFAM" id="SSF88659">
    <property type="entry name" value="Sigma3 and sigma4 domains of RNA polymerase sigma factors"/>
    <property type="match status" value="1"/>
</dbReference>
<dbReference type="AlphaFoldDB" id="Q0RR35"/>
<evidence type="ECO:0000256" key="5">
    <source>
        <dbReference type="ARBA" id="ARBA00023163"/>
    </source>
</evidence>
<accession>Q0RR35</accession>
<evidence type="ECO:0000256" key="1">
    <source>
        <dbReference type="ARBA" id="ARBA00010641"/>
    </source>
</evidence>
<dbReference type="STRING" id="326424.FRAAL1328"/>
<dbReference type="eggNOG" id="COG1595">
    <property type="taxonomic scope" value="Bacteria"/>
</dbReference>
<dbReference type="NCBIfam" id="TIGR02983">
    <property type="entry name" value="SigE-fam_strep"/>
    <property type="match status" value="1"/>
</dbReference>
<dbReference type="Pfam" id="PF04542">
    <property type="entry name" value="Sigma70_r2"/>
    <property type="match status" value="1"/>
</dbReference>
<keyword evidence="9" id="KW-1185">Reference proteome</keyword>
<dbReference type="EMBL" id="CT573213">
    <property type="protein sequence ID" value="CAJ59988.1"/>
    <property type="molecule type" value="Genomic_DNA"/>
</dbReference>
<proteinExistence type="inferred from homology"/>
<dbReference type="InterPro" id="IPR013324">
    <property type="entry name" value="RNA_pol_sigma_r3/r4-like"/>
</dbReference>
<keyword evidence="3" id="KW-0731">Sigma factor</keyword>
<keyword evidence="5" id="KW-0804">Transcription</keyword>
<evidence type="ECO:0000256" key="2">
    <source>
        <dbReference type="ARBA" id="ARBA00023015"/>
    </source>
</evidence>
<dbReference type="InterPro" id="IPR036388">
    <property type="entry name" value="WH-like_DNA-bd_sf"/>
</dbReference>
<dbReference type="InterPro" id="IPR014284">
    <property type="entry name" value="RNA_pol_sigma-70_dom"/>
</dbReference>
<dbReference type="SUPFAM" id="SSF88946">
    <property type="entry name" value="Sigma2 domain of RNA polymerase sigma factors"/>
    <property type="match status" value="1"/>
</dbReference>
<feature type="domain" description="RNA polymerase sigma-70 region 2" evidence="6">
    <location>
        <begin position="24"/>
        <end position="88"/>
    </location>
</feature>
<feature type="domain" description="RNA polymerase sigma factor 70 region 4 type 2" evidence="7">
    <location>
        <begin position="113"/>
        <end position="165"/>
    </location>
</feature>
<keyword evidence="4" id="KW-0238">DNA-binding</keyword>
<sequence length="182" mass="20501">MAARANRGGHSMDEASYESFEDFVTASADRLMRTAFLLTGNRHAAEDLLQGALERTYRRWGRERIITPEAYVRRALVNAASRRWRSRQFREEPLDAAAERASADGEPDLALRDQVLRALQELPNRQRAVVVLRYYDDLPEAAVAEILGCSVGSVKSHASRALARLRLSQHLGDARIRSERGL</sequence>
<evidence type="ECO:0000313" key="8">
    <source>
        <dbReference type="EMBL" id="CAJ59988.1"/>
    </source>
</evidence>
<dbReference type="InterPro" id="IPR013325">
    <property type="entry name" value="RNA_pol_sigma_r2"/>
</dbReference>
<dbReference type="CDD" id="cd06171">
    <property type="entry name" value="Sigma70_r4"/>
    <property type="match status" value="1"/>
</dbReference>
<dbReference type="Gene3D" id="1.10.1740.10">
    <property type="match status" value="1"/>
</dbReference>
<dbReference type="InterPro" id="IPR014325">
    <property type="entry name" value="RNA_pol_sigma-E_actinobac"/>
</dbReference>
<dbReference type="GO" id="GO:0016987">
    <property type="term" value="F:sigma factor activity"/>
    <property type="evidence" value="ECO:0007669"/>
    <property type="project" value="UniProtKB-KW"/>
</dbReference>
<evidence type="ECO:0000259" key="6">
    <source>
        <dbReference type="Pfam" id="PF04542"/>
    </source>
</evidence>